<dbReference type="SUPFAM" id="SSF53474">
    <property type="entry name" value="alpha/beta-Hydrolases"/>
    <property type="match status" value="1"/>
</dbReference>
<proteinExistence type="predicted"/>
<dbReference type="InterPro" id="IPR050266">
    <property type="entry name" value="AB_hydrolase_sf"/>
</dbReference>
<sequence length="269" mass="30900">MFYVKVENNVKIAVYDLNSDACKTVVMIHGWPLSNKIFEYQKRFLAECGYRVITLDLRGFGNSDAPAWGYDYDTLARDIYRVVCKMNLRYFTLIGFSMGGAIVLRYMNNYDGYGVEKLILLAAAAPSFTSYEGFPYGVSRDSVDELINSAKTDRAKFSKNFSEKLFYRPHSEEIKNWFYDISLSASGIGTVETGYLLRDERGMKDLCSVRVPTGIFHGKKDDIVPYELGVIQHEYIRGSKLFTFENSGHGIFYDELKKFNQQLLNYLRS</sequence>
<dbReference type="EMBL" id="QUSM01000003">
    <property type="protein sequence ID" value="RGD74555.1"/>
    <property type="molecule type" value="Genomic_DNA"/>
</dbReference>
<comment type="caution">
    <text evidence="3">The sequence shown here is derived from an EMBL/GenBank/DDBJ whole genome shotgun (WGS) entry which is preliminary data.</text>
</comment>
<accession>A0A3E3DZQ3</accession>
<reference evidence="3 4" key="1">
    <citation type="submission" date="2018-08" db="EMBL/GenBank/DDBJ databases">
        <title>A genome reference for cultivated species of the human gut microbiota.</title>
        <authorList>
            <person name="Zou Y."/>
            <person name="Xue W."/>
            <person name="Luo G."/>
        </authorList>
    </citation>
    <scope>NUCLEOTIDE SEQUENCE [LARGE SCALE GENOMIC DNA]</scope>
    <source>
        <strain evidence="3 4">AM25-6</strain>
    </source>
</reference>
<dbReference type="PANTHER" id="PTHR43798">
    <property type="entry name" value="MONOACYLGLYCEROL LIPASE"/>
    <property type="match status" value="1"/>
</dbReference>
<dbReference type="InterPro" id="IPR029058">
    <property type="entry name" value="AB_hydrolase_fold"/>
</dbReference>
<dbReference type="PANTHER" id="PTHR43798:SF31">
    <property type="entry name" value="AB HYDROLASE SUPERFAMILY PROTEIN YCLE"/>
    <property type="match status" value="1"/>
</dbReference>
<gene>
    <name evidence="3" type="ORF">DW687_07305</name>
</gene>
<protein>
    <submittedName>
        <fullName evidence="3">Alpha/beta hydrolase</fullName>
    </submittedName>
</protein>
<dbReference type="Proteomes" id="UP000261212">
    <property type="component" value="Unassembled WGS sequence"/>
</dbReference>
<dbReference type="RefSeq" id="WP_117532249.1">
    <property type="nucleotide sequence ID" value="NZ_CP176644.1"/>
</dbReference>
<evidence type="ECO:0000313" key="3">
    <source>
        <dbReference type="EMBL" id="RGD74555.1"/>
    </source>
</evidence>
<dbReference type="GO" id="GO:0016787">
    <property type="term" value="F:hydrolase activity"/>
    <property type="evidence" value="ECO:0007669"/>
    <property type="project" value="UniProtKB-KW"/>
</dbReference>
<evidence type="ECO:0000313" key="4">
    <source>
        <dbReference type="Proteomes" id="UP000261212"/>
    </source>
</evidence>
<dbReference type="AlphaFoldDB" id="A0A3E3DZQ3"/>
<name>A0A3E3DZQ3_9FIRM</name>
<dbReference type="InterPro" id="IPR000639">
    <property type="entry name" value="Epox_hydrolase-like"/>
</dbReference>
<dbReference type="PRINTS" id="PR00111">
    <property type="entry name" value="ABHYDROLASE"/>
</dbReference>
<dbReference type="Pfam" id="PF00561">
    <property type="entry name" value="Abhydrolase_1"/>
    <property type="match status" value="1"/>
</dbReference>
<evidence type="ECO:0000259" key="2">
    <source>
        <dbReference type="Pfam" id="PF00561"/>
    </source>
</evidence>
<dbReference type="PRINTS" id="PR00412">
    <property type="entry name" value="EPOXHYDRLASE"/>
</dbReference>
<feature type="domain" description="AB hydrolase-1" evidence="2">
    <location>
        <begin position="24"/>
        <end position="255"/>
    </location>
</feature>
<dbReference type="GO" id="GO:0016020">
    <property type="term" value="C:membrane"/>
    <property type="evidence" value="ECO:0007669"/>
    <property type="project" value="TreeGrafter"/>
</dbReference>
<dbReference type="InterPro" id="IPR000073">
    <property type="entry name" value="AB_hydrolase_1"/>
</dbReference>
<organism evidence="3 4">
    <name type="scientific">Anaerofustis stercorihominis</name>
    <dbReference type="NCBI Taxonomy" id="214853"/>
    <lineage>
        <taxon>Bacteria</taxon>
        <taxon>Bacillati</taxon>
        <taxon>Bacillota</taxon>
        <taxon>Clostridia</taxon>
        <taxon>Eubacteriales</taxon>
        <taxon>Eubacteriaceae</taxon>
        <taxon>Anaerofustis</taxon>
    </lineage>
</organism>
<keyword evidence="1 3" id="KW-0378">Hydrolase</keyword>
<evidence type="ECO:0000256" key="1">
    <source>
        <dbReference type="ARBA" id="ARBA00022801"/>
    </source>
</evidence>
<dbReference type="Gene3D" id="3.40.50.1820">
    <property type="entry name" value="alpha/beta hydrolase"/>
    <property type="match status" value="1"/>
</dbReference>